<reference evidence="4 5" key="1">
    <citation type="submission" date="2020-08" db="EMBL/GenBank/DDBJ databases">
        <title>Oceanospirillum sp. nov. isolated from marine sediment.</title>
        <authorList>
            <person name="Ji X."/>
        </authorList>
    </citation>
    <scope>NUCLEOTIDE SEQUENCE [LARGE SCALE GENOMIC DNA]</scope>
    <source>
        <strain evidence="4 5">D5</strain>
    </source>
</reference>
<dbReference type="InterPro" id="IPR035901">
    <property type="entry name" value="GIY-YIG_endonuc_sf"/>
</dbReference>
<name>A0A839IRG7_9GAMM</name>
<protein>
    <submittedName>
        <fullName evidence="4">GIY-YIG nuclease family protein</fullName>
    </submittedName>
</protein>
<dbReference type="SUPFAM" id="SSF82771">
    <property type="entry name" value="GIY-YIG endonuclease"/>
    <property type="match status" value="1"/>
</dbReference>
<dbReference type="Proteomes" id="UP000565262">
    <property type="component" value="Unassembled WGS sequence"/>
</dbReference>
<dbReference type="AlphaFoldDB" id="A0A839IRG7"/>
<dbReference type="RefSeq" id="WP_182809048.1">
    <property type="nucleotide sequence ID" value="NZ_JACJFM010000013.1"/>
</dbReference>
<evidence type="ECO:0000313" key="4">
    <source>
        <dbReference type="EMBL" id="MBB1487264.1"/>
    </source>
</evidence>
<comment type="caution">
    <text evidence="4">The sequence shown here is derived from an EMBL/GenBank/DDBJ whole genome shotgun (WGS) entry which is preliminary data.</text>
</comment>
<dbReference type="InterPro" id="IPR000305">
    <property type="entry name" value="GIY-YIG_endonuc"/>
</dbReference>
<dbReference type="EMBL" id="JACJFM010000013">
    <property type="protein sequence ID" value="MBB1487264.1"/>
    <property type="molecule type" value="Genomic_DNA"/>
</dbReference>
<evidence type="ECO:0000313" key="5">
    <source>
        <dbReference type="Proteomes" id="UP000565262"/>
    </source>
</evidence>
<evidence type="ECO:0000256" key="2">
    <source>
        <dbReference type="SAM" id="MobiDB-lite"/>
    </source>
</evidence>
<feature type="domain" description="GIY-YIG" evidence="3">
    <location>
        <begin position="2"/>
        <end position="77"/>
    </location>
</feature>
<evidence type="ECO:0000259" key="3">
    <source>
        <dbReference type="PROSITE" id="PS50164"/>
    </source>
</evidence>
<dbReference type="CDD" id="cd10456">
    <property type="entry name" value="GIY-YIG_UPF0213"/>
    <property type="match status" value="1"/>
</dbReference>
<dbReference type="PROSITE" id="PS50164">
    <property type="entry name" value="GIY_YIG"/>
    <property type="match status" value="1"/>
</dbReference>
<evidence type="ECO:0000256" key="1">
    <source>
        <dbReference type="ARBA" id="ARBA00007435"/>
    </source>
</evidence>
<keyword evidence="5" id="KW-1185">Reference proteome</keyword>
<feature type="compositionally biased region" description="Basic and acidic residues" evidence="2">
    <location>
        <begin position="103"/>
        <end position="113"/>
    </location>
</feature>
<proteinExistence type="inferred from homology"/>
<gene>
    <name evidence="4" type="ORF">H4O21_11650</name>
</gene>
<dbReference type="PANTHER" id="PTHR34477">
    <property type="entry name" value="UPF0213 PROTEIN YHBQ"/>
    <property type="match status" value="1"/>
</dbReference>
<sequence length="113" mass="12981">MADWYLYVLETDGARLYTGITTDVERRLSEHASGKGARFMRGRKLCRLRHQQKIGDRSLASKVEYAFKQLKRAEKLRRLDQGQLRFDPQSGKLLAASTSQADQHSECRPCHDA</sequence>
<accession>A0A839IRG7</accession>
<comment type="similarity">
    <text evidence="1">Belongs to the UPF0213 family.</text>
</comment>
<dbReference type="InterPro" id="IPR050190">
    <property type="entry name" value="UPF0213_domain"/>
</dbReference>
<feature type="region of interest" description="Disordered" evidence="2">
    <location>
        <begin position="90"/>
        <end position="113"/>
    </location>
</feature>
<dbReference type="Gene3D" id="3.40.1440.10">
    <property type="entry name" value="GIY-YIG endonuclease"/>
    <property type="match status" value="1"/>
</dbReference>
<organism evidence="4 5">
    <name type="scientific">Oceanospirillum sediminis</name>
    <dbReference type="NCBI Taxonomy" id="2760088"/>
    <lineage>
        <taxon>Bacteria</taxon>
        <taxon>Pseudomonadati</taxon>
        <taxon>Pseudomonadota</taxon>
        <taxon>Gammaproteobacteria</taxon>
        <taxon>Oceanospirillales</taxon>
        <taxon>Oceanospirillaceae</taxon>
        <taxon>Oceanospirillum</taxon>
    </lineage>
</organism>
<dbReference type="Pfam" id="PF01541">
    <property type="entry name" value="GIY-YIG"/>
    <property type="match status" value="1"/>
</dbReference>
<dbReference type="PANTHER" id="PTHR34477:SF1">
    <property type="entry name" value="UPF0213 PROTEIN YHBQ"/>
    <property type="match status" value="1"/>
</dbReference>